<sequence length="488" mass="50466">MSDSISAARELYDQGIRFAALKKHGDAAEAFSKCLEQLRGGAPAEDGNEDEDAKEGDAADEPQEEVEDDPKLAPVLHKYGQELLRHAVATSSALGGGGGGGAAAGAVGGKTAIPSRVTLPDAATSSGSKAGASSGASDNAAGSSSAAPQKKLIDIQGDSEDFNAEDDEDGEEGDGDGEDEDDMDTAFAALDVARQLYKRVLSESEPSLETIDGSILDRTEISQQLANVYTDLGELQLESENFTQATSDFEAALNVLKPVVDPLAASRRLAEAHFSLALALEFHPQESERPRALEQARITHKLVTERRAALVQRRDAAAAAEPPAVEQQDSSEAATSNGKGKGKAVAQTPRMAEDDVRGLTKDQASREIGEVDELLKDLDAKIEELQAALSSGANGTKPVYDAVRQAIDEAFLGGESSNPFQSGSGAAASGAPVNNITTLVKKKKPAAGAATAGTEAAASVSAGKRKAEEVASVDAKKARVEDASAAEA</sequence>
<comment type="subcellular location">
    <subcellularLocation>
        <location evidence="1">Nucleus</location>
    </subcellularLocation>
</comment>
<organism evidence="9 10">
    <name type="scientific">Tilletia horrida</name>
    <dbReference type="NCBI Taxonomy" id="155126"/>
    <lineage>
        <taxon>Eukaryota</taxon>
        <taxon>Fungi</taxon>
        <taxon>Dikarya</taxon>
        <taxon>Basidiomycota</taxon>
        <taxon>Ustilaginomycotina</taxon>
        <taxon>Exobasidiomycetes</taxon>
        <taxon>Tilletiales</taxon>
        <taxon>Tilletiaceae</taxon>
        <taxon>Tilletia</taxon>
    </lineage>
</organism>
<evidence type="ECO:0000259" key="8">
    <source>
        <dbReference type="Pfam" id="PF10516"/>
    </source>
</evidence>
<feature type="region of interest" description="Disordered" evidence="7">
    <location>
        <begin position="118"/>
        <end position="182"/>
    </location>
</feature>
<evidence type="ECO:0000256" key="5">
    <source>
        <dbReference type="ARBA" id="ARBA00023242"/>
    </source>
</evidence>
<dbReference type="AlphaFoldDB" id="A0AAN6GT90"/>
<dbReference type="PANTHER" id="PTHR15081">
    <property type="entry name" value="NUCLEAR AUTOANTIGENIC SPERM PROTEIN NASP -RELATED"/>
    <property type="match status" value="1"/>
</dbReference>
<evidence type="ECO:0000256" key="3">
    <source>
        <dbReference type="ARBA" id="ARBA00022737"/>
    </source>
</evidence>
<accession>A0AAN6GT90</accession>
<dbReference type="InterPro" id="IPR011990">
    <property type="entry name" value="TPR-like_helical_dom_sf"/>
</dbReference>
<proteinExistence type="inferred from homology"/>
<dbReference type="SUPFAM" id="SSF48452">
    <property type="entry name" value="TPR-like"/>
    <property type="match status" value="1"/>
</dbReference>
<dbReference type="EMBL" id="JAPDMZ010000029">
    <property type="protein sequence ID" value="KAK0555272.1"/>
    <property type="molecule type" value="Genomic_DNA"/>
</dbReference>
<dbReference type="PANTHER" id="PTHR15081:SF1">
    <property type="entry name" value="NUCLEAR AUTOANTIGENIC SPERM PROTEIN"/>
    <property type="match status" value="1"/>
</dbReference>
<name>A0AAN6GT90_9BASI</name>
<keyword evidence="4 6" id="KW-0802">TPR repeat</keyword>
<feature type="region of interest" description="Disordered" evidence="7">
    <location>
        <begin position="38"/>
        <end position="78"/>
    </location>
</feature>
<dbReference type="GO" id="GO:0034080">
    <property type="term" value="P:CENP-A containing chromatin assembly"/>
    <property type="evidence" value="ECO:0007669"/>
    <property type="project" value="TreeGrafter"/>
</dbReference>
<evidence type="ECO:0000313" key="9">
    <source>
        <dbReference type="EMBL" id="KAK0555272.1"/>
    </source>
</evidence>
<dbReference type="Gene3D" id="1.25.40.10">
    <property type="entry name" value="Tetratricopeptide repeat domain"/>
    <property type="match status" value="1"/>
</dbReference>
<feature type="region of interest" description="Disordered" evidence="7">
    <location>
        <begin position="313"/>
        <end position="364"/>
    </location>
</feature>
<keyword evidence="10" id="KW-1185">Reference proteome</keyword>
<keyword evidence="5" id="KW-0539">Nucleus</keyword>
<dbReference type="PROSITE" id="PS50005">
    <property type="entry name" value="TPR"/>
    <property type="match status" value="1"/>
</dbReference>
<dbReference type="Pfam" id="PF10516">
    <property type="entry name" value="SHNi-TPR"/>
    <property type="match status" value="1"/>
</dbReference>
<feature type="compositionally biased region" description="Low complexity" evidence="7">
    <location>
        <begin position="446"/>
        <end position="462"/>
    </location>
</feature>
<dbReference type="InterPro" id="IPR019544">
    <property type="entry name" value="Tetratricopeptide_SHNi-TPR_dom"/>
</dbReference>
<dbReference type="InterPro" id="IPR019734">
    <property type="entry name" value="TPR_rpt"/>
</dbReference>
<evidence type="ECO:0000256" key="4">
    <source>
        <dbReference type="ARBA" id="ARBA00022803"/>
    </source>
</evidence>
<comment type="caution">
    <text evidence="9">The sequence shown here is derived from an EMBL/GenBank/DDBJ whole genome shotgun (WGS) entry which is preliminary data.</text>
</comment>
<evidence type="ECO:0000256" key="7">
    <source>
        <dbReference type="SAM" id="MobiDB-lite"/>
    </source>
</evidence>
<feature type="compositionally biased region" description="Low complexity" evidence="7">
    <location>
        <begin position="122"/>
        <end position="147"/>
    </location>
</feature>
<feature type="compositionally biased region" description="Basic and acidic residues" evidence="7">
    <location>
        <begin position="351"/>
        <end position="364"/>
    </location>
</feature>
<evidence type="ECO:0000256" key="2">
    <source>
        <dbReference type="ARBA" id="ARBA00008402"/>
    </source>
</evidence>
<feature type="compositionally biased region" description="Basic and acidic residues" evidence="7">
    <location>
        <begin position="465"/>
        <end position="482"/>
    </location>
</feature>
<feature type="compositionally biased region" description="Low complexity" evidence="7">
    <location>
        <begin position="317"/>
        <end position="328"/>
    </location>
</feature>
<evidence type="ECO:0000256" key="6">
    <source>
        <dbReference type="PROSITE-ProRule" id="PRU00339"/>
    </source>
</evidence>
<protein>
    <recommendedName>
        <fullName evidence="8">Tetratricopeptide SHNi-TPR domain-containing protein</fullName>
    </recommendedName>
</protein>
<evidence type="ECO:0000313" key="10">
    <source>
        <dbReference type="Proteomes" id="UP001176517"/>
    </source>
</evidence>
<feature type="compositionally biased region" description="Acidic residues" evidence="7">
    <location>
        <begin position="157"/>
        <end position="182"/>
    </location>
</feature>
<evidence type="ECO:0000256" key="1">
    <source>
        <dbReference type="ARBA" id="ARBA00004123"/>
    </source>
</evidence>
<feature type="repeat" description="TPR" evidence="6">
    <location>
        <begin position="226"/>
        <end position="259"/>
    </location>
</feature>
<feature type="region of interest" description="Disordered" evidence="7">
    <location>
        <begin position="443"/>
        <end position="488"/>
    </location>
</feature>
<dbReference type="GO" id="GO:0006335">
    <property type="term" value="P:DNA replication-dependent chromatin assembly"/>
    <property type="evidence" value="ECO:0007669"/>
    <property type="project" value="TreeGrafter"/>
</dbReference>
<comment type="similarity">
    <text evidence="2">Belongs to the NASP family.</text>
</comment>
<feature type="compositionally biased region" description="Acidic residues" evidence="7">
    <location>
        <begin position="46"/>
        <end position="68"/>
    </location>
</feature>
<gene>
    <name evidence="9" type="ORF">OC846_001785</name>
</gene>
<reference evidence="9" key="1">
    <citation type="journal article" date="2023" name="PhytoFront">
        <title>Draft Genome Resources of Seven Strains of Tilletia horrida, Causal Agent of Kernel Smut of Rice.</title>
        <authorList>
            <person name="Khanal S."/>
            <person name="Antony Babu S."/>
            <person name="Zhou X.G."/>
        </authorList>
    </citation>
    <scope>NUCLEOTIDE SEQUENCE</scope>
    <source>
        <strain evidence="9">TX6</strain>
    </source>
</reference>
<keyword evidence="3" id="KW-0677">Repeat</keyword>
<dbReference type="InterPro" id="IPR051730">
    <property type="entry name" value="NASP-like"/>
</dbReference>
<dbReference type="GO" id="GO:0005654">
    <property type="term" value="C:nucleoplasm"/>
    <property type="evidence" value="ECO:0007669"/>
    <property type="project" value="TreeGrafter"/>
</dbReference>
<dbReference type="Proteomes" id="UP001176517">
    <property type="component" value="Unassembled WGS sequence"/>
</dbReference>
<feature type="domain" description="Tetratricopeptide SHNi-TPR" evidence="8">
    <location>
        <begin position="226"/>
        <end position="256"/>
    </location>
</feature>
<dbReference type="GO" id="GO:0042393">
    <property type="term" value="F:histone binding"/>
    <property type="evidence" value="ECO:0007669"/>
    <property type="project" value="TreeGrafter"/>
</dbReference>